<dbReference type="PaxDb" id="30732-ENSOMEP00000033391"/>
<dbReference type="Ensembl" id="ENSOMET00000026386.1">
    <property type="protein sequence ID" value="ENSOMEP00000033391.1"/>
    <property type="gene ID" value="ENSOMEG00000019306.1"/>
</dbReference>
<protein>
    <submittedName>
        <fullName evidence="1">Uncharacterized protein</fullName>
    </submittedName>
</protein>
<evidence type="ECO:0000313" key="1">
    <source>
        <dbReference type="Ensembl" id="ENSOMEP00000033391.1"/>
    </source>
</evidence>
<name>A0A3B3DTY2_ORYME</name>
<dbReference type="AlphaFoldDB" id="A0A3B3DTY2"/>
<proteinExistence type="predicted"/>
<dbReference type="Proteomes" id="UP000261560">
    <property type="component" value="Unplaced"/>
</dbReference>
<evidence type="ECO:0000313" key="2">
    <source>
        <dbReference type="Proteomes" id="UP000261560"/>
    </source>
</evidence>
<accession>A0A3B3DTY2</accession>
<reference evidence="1" key="1">
    <citation type="submission" date="2025-08" db="UniProtKB">
        <authorList>
            <consortium name="Ensembl"/>
        </authorList>
    </citation>
    <scope>IDENTIFICATION</scope>
</reference>
<organism evidence="1 2">
    <name type="scientific">Oryzias melastigma</name>
    <name type="common">Marine medaka</name>
    <dbReference type="NCBI Taxonomy" id="30732"/>
    <lineage>
        <taxon>Eukaryota</taxon>
        <taxon>Metazoa</taxon>
        <taxon>Chordata</taxon>
        <taxon>Craniata</taxon>
        <taxon>Vertebrata</taxon>
        <taxon>Euteleostomi</taxon>
        <taxon>Actinopterygii</taxon>
        <taxon>Neopterygii</taxon>
        <taxon>Teleostei</taxon>
        <taxon>Neoteleostei</taxon>
        <taxon>Acanthomorphata</taxon>
        <taxon>Ovalentaria</taxon>
        <taxon>Atherinomorphae</taxon>
        <taxon>Beloniformes</taxon>
        <taxon>Adrianichthyidae</taxon>
        <taxon>Oryziinae</taxon>
        <taxon>Oryzias</taxon>
    </lineage>
</organism>
<keyword evidence="2" id="KW-1185">Reference proteome</keyword>
<reference evidence="1" key="2">
    <citation type="submission" date="2025-09" db="UniProtKB">
        <authorList>
            <consortium name="Ensembl"/>
        </authorList>
    </citation>
    <scope>IDENTIFICATION</scope>
</reference>
<sequence>INTRRTPGPSTSLWMLKLWRYTITTTSLNTPWTSALLKSVTNSGFLKEAAATTLHSTLLWGWPGSFRVLECLSLKPICRMNHACQHQLHSSFSISFH</sequence>